<feature type="region of interest" description="Disordered" evidence="6">
    <location>
        <begin position="1"/>
        <end position="31"/>
    </location>
</feature>
<evidence type="ECO:0000313" key="8">
    <source>
        <dbReference type="Proteomes" id="UP001501727"/>
    </source>
</evidence>
<evidence type="ECO:0000256" key="5">
    <source>
        <dbReference type="HAMAP-Rule" id="MF_00373"/>
    </source>
</evidence>
<keyword evidence="3 5" id="KW-0687">Ribonucleoprotein</keyword>
<reference evidence="8" key="1">
    <citation type="journal article" date="2019" name="Int. J. Syst. Evol. Microbiol.">
        <title>The Global Catalogue of Microorganisms (GCM) 10K type strain sequencing project: providing services to taxonomists for standard genome sequencing and annotation.</title>
        <authorList>
            <consortium name="The Broad Institute Genomics Platform"/>
            <consortium name="The Broad Institute Genome Sequencing Center for Infectious Disease"/>
            <person name="Wu L."/>
            <person name="Ma J."/>
        </authorList>
    </citation>
    <scope>NUCLEOTIDE SEQUENCE [LARGE SCALE GENOMIC DNA]</scope>
    <source>
        <strain evidence="8">JCM 16916</strain>
    </source>
</reference>
<dbReference type="EMBL" id="BAAAZU010000001">
    <property type="protein sequence ID" value="GAA3913818.1"/>
    <property type="molecule type" value="Genomic_DNA"/>
</dbReference>
<dbReference type="InterPro" id="IPR037147">
    <property type="entry name" value="Ribosomal_bL28_sf"/>
</dbReference>
<dbReference type="NCBIfam" id="TIGR00009">
    <property type="entry name" value="L28"/>
    <property type="match status" value="1"/>
</dbReference>
<dbReference type="InterPro" id="IPR001383">
    <property type="entry name" value="Ribosomal_bL28_bact-type"/>
</dbReference>
<protein>
    <recommendedName>
        <fullName evidence="4 5">Large ribosomal subunit protein bL28</fullName>
    </recommendedName>
</protein>
<dbReference type="PANTHER" id="PTHR13528:SF2">
    <property type="entry name" value="LARGE RIBOSOMAL SUBUNIT PROTEIN BL28M"/>
    <property type="match status" value="1"/>
</dbReference>
<comment type="caution">
    <text evidence="7">The sequence shown here is derived from an EMBL/GenBank/DDBJ whole genome shotgun (WGS) entry which is preliminary data.</text>
</comment>
<comment type="similarity">
    <text evidence="1 5">Belongs to the bacterial ribosomal protein bL28 family.</text>
</comment>
<keyword evidence="8" id="KW-1185">Reference proteome</keyword>
<gene>
    <name evidence="5" type="primary">rpmB</name>
    <name evidence="7" type="ORF">GCM10022229_03370</name>
</gene>
<dbReference type="Pfam" id="PF00830">
    <property type="entry name" value="Ribosomal_L28"/>
    <property type="match status" value="1"/>
</dbReference>
<evidence type="ECO:0000313" key="7">
    <source>
        <dbReference type="EMBL" id="GAA3913818.1"/>
    </source>
</evidence>
<dbReference type="Gene3D" id="2.30.170.40">
    <property type="entry name" value="Ribosomal protein L28/L24"/>
    <property type="match status" value="1"/>
</dbReference>
<dbReference type="SUPFAM" id="SSF143800">
    <property type="entry name" value="L28p-like"/>
    <property type="match status" value="1"/>
</dbReference>
<evidence type="ECO:0000256" key="2">
    <source>
        <dbReference type="ARBA" id="ARBA00022980"/>
    </source>
</evidence>
<dbReference type="Proteomes" id="UP001501727">
    <property type="component" value="Unassembled WGS sequence"/>
</dbReference>
<dbReference type="InterPro" id="IPR026569">
    <property type="entry name" value="Ribosomal_bL28"/>
</dbReference>
<dbReference type="PANTHER" id="PTHR13528">
    <property type="entry name" value="39S RIBOSOMAL PROTEIN L28, MITOCHONDRIAL"/>
    <property type="match status" value="1"/>
</dbReference>
<dbReference type="InterPro" id="IPR034704">
    <property type="entry name" value="Ribosomal_bL28/bL31-like_sf"/>
</dbReference>
<evidence type="ECO:0000256" key="4">
    <source>
        <dbReference type="ARBA" id="ARBA00035174"/>
    </source>
</evidence>
<proteinExistence type="inferred from homology"/>
<evidence type="ECO:0000256" key="6">
    <source>
        <dbReference type="SAM" id="MobiDB-lite"/>
    </source>
</evidence>
<keyword evidence="2 5" id="KW-0689">Ribosomal protein</keyword>
<name>A0ABP7M6I6_9GAMM</name>
<evidence type="ECO:0000256" key="1">
    <source>
        <dbReference type="ARBA" id="ARBA00008760"/>
    </source>
</evidence>
<organism evidence="7 8">
    <name type="scientific">Luteimonas lutimaris</name>
    <dbReference type="NCBI Taxonomy" id="698645"/>
    <lineage>
        <taxon>Bacteria</taxon>
        <taxon>Pseudomonadati</taxon>
        <taxon>Pseudomonadota</taxon>
        <taxon>Gammaproteobacteria</taxon>
        <taxon>Lysobacterales</taxon>
        <taxon>Lysobacteraceae</taxon>
        <taxon>Luteimonas</taxon>
    </lineage>
</organism>
<dbReference type="HAMAP" id="MF_00373">
    <property type="entry name" value="Ribosomal_bL28"/>
    <property type="match status" value="1"/>
</dbReference>
<accession>A0ABP7M6I6</accession>
<evidence type="ECO:0000256" key="3">
    <source>
        <dbReference type="ARBA" id="ARBA00023274"/>
    </source>
</evidence>
<sequence length="140" mass="15379">MRGSLRPVGPSRPATGRVRKRDSGPPPAVRIQPVLRGAIPSGCVGAAVSQAMGDNNLPSRCVMSRTCQVTGKRVMSGNNVSHANNKTRRRFLPNLHERRFWVASENRWVKLRVSTAAMRTIDKNGIDVVLAELRARGEKV</sequence>